<sequence>MDNITLSSSVDLNITSTVASTAASTAVDLLVTTVLPHLPHGGVWVAFQTLHGILAVCVLIANCASLGVIYGVVPRLTPPLQLLTSVAFADLLAPWAVMTQYFPRSTCQDEIHTALMLTAHHAGAMSLMALACIHSVATFRPLQYERVISQRRTWIIINLIWLVALLTANVHFLATLTHHHTSKPYCLQVRDNLRLALVLAACLSGATALITGLMYGRILLHLKPIQSLMTPDDATPRKSTKGVVTGVMLASSFVIGWLPFIISKFAHISHAEGEAPPSLLVALNTCMVLVLLNCLLDPIIYGNRMTNMELAYTRLYHRARGWVATTWSRVRRRHDMDELPSTPLNPIESIC</sequence>
<name>R7VC71_CAPTE</name>
<dbReference type="HOGENOM" id="CLU_790486_0_0_1"/>
<feature type="transmembrane region" description="Helical" evidence="9">
    <location>
        <begin position="80"/>
        <end position="102"/>
    </location>
</feature>
<keyword evidence="5" id="KW-0297">G-protein coupled receptor</keyword>
<evidence type="ECO:0000256" key="5">
    <source>
        <dbReference type="ARBA" id="ARBA00023040"/>
    </source>
</evidence>
<reference evidence="11 13" key="2">
    <citation type="journal article" date="2013" name="Nature">
        <title>Insights into bilaterian evolution from three spiralian genomes.</title>
        <authorList>
            <person name="Simakov O."/>
            <person name="Marletaz F."/>
            <person name="Cho S.J."/>
            <person name="Edsinger-Gonzales E."/>
            <person name="Havlak P."/>
            <person name="Hellsten U."/>
            <person name="Kuo D.H."/>
            <person name="Larsson T."/>
            <person name="Lv J."/>
            <person name="Arendt D."/>
            <person name="Savage R."/>
            <person name="Osoegawa K."/>
            <person name="de Jong P."/>
            <person name="Grimwood J."/>
            <person name="Chapman J.A."/>
            <person name="Shapiro H."/>
            <person name="Aerts A."/>
            <person name="Otillar R.P."/>
            <person name="Terry A.Y."/>
            <person name="Boore J.L."/>
            <person name="Grigoriev I.V."/>
            <person name="Lindberg D.R."/>
            <person name="Seaver E.C."/>
            <person name="Weisblat D.A."/>
            <person name="Putnam N.H."/>
            <person name="Rokhsar D.S."/>
        </authorList>
    </citation>
    <scope>NUCLEOTIDE SEQUENCE</scope>
    <source>
        <strain evidence="11 13">I ESC-2004</strain>
    </source>
</reference>
<accession>R7VC71</accession>
<dbReference type="Proteomes" id="UP000014760">
    <property type="component" value="Unassembled WGS sequence"/>
</dbReference>
<dbReference type="InterPro" id="IPR050569">
    <property type="entry name" value="TAAR"/>
</dbReference>
<keyword evidence="8" id="KW-0807">Transducer</keyword>
<dbReference type="OMA" id="FMWATPP"/>
<dbReference type="OrthoDB" id="6281677at2759"/>
<evidence type="ECO:0000256" key="9">
    <source>
        <dbReference type="SAM" id="Phobius"/>
    </source>
</evidence>
<evidence type="ECO:0000256" key="8">
    <source>
        <dbReference type="ARBA" id="ARBA00023224"/>
    </source>
</evidence>
<feature type="domain" description="G-protein coupled receptors family 1 profile" evidence="10">
    <location>
        <begin position="122"/>
        <end position="301"/>
    </location>
</feature>
<evidence type="ECO:0000259" key="10">
    <source>
        <dbReference type="PROSITE" id="PS50262"/>
    </source>
</evidence>
<organism evidence="11">
    <name type="scientific">Capitella teleta</name>
    <name type="common">Polychaete worm</name>
    <dbReference type="NCBI Taxonomy" id="283909"/>
    <lineage>
        <taxon>Eukaryota</taxon>
        <taxon>Metazoa</taxon>
        <taxon>Spiralia</taxon>
        <taxon>Lophotrochozoa</taxon>
        <taxon>Annelida</taxon>
        <taxon>Polychaeta</taxon>
        <taxon>Sedentaria</taxon>
        <taxon>Scolecida</taxon>
        <taxon>Capitellidae</taxon>
        <taxon>Capitella</taxon>
    </lineage>
</organism>
<protein>
    <recommendedName>
        <fullName evidence="10">G-protein coupled receptors family 1 profile domain-containing protein</fullName>
    </recommendedName>
</protein>
<dbReference type="EMBL" id="KB293301">
    <property type="protein sequence ID" value="ELU16157.1"/>
    <property type="molecule type" value="Genomic_DNA"/>
</dbReference>
<dbReference type="CDD" id="cd00637">
    <property type="entry name" value="7tm_classA_rhodopsin-like"/>
    <property type="match status" value="1"/>
</dbReference>
<dbReference type="InterPro" id="IPR000276">
    <property type="entry name" value="GPCR_Rhodpsn"/>
</dbReference>
<dbReference type="Gene3D" id="1.20.1070.10">
    <property type="entry name" value="Rhodopsin 7-helix transmembrane proteins"/>
    <property type="match status" value="1"/>
</dbReference>
<keyword evidence="4 9" id="KW-1133">Transmembrane helix</keyword>
<dbReference type="Pfam" id="PF00001">
    <property type="entry name" value="7tm_1"/>
    <property type="match status" value="1"/>
</dbReference>
<feature type="transmembrane region" description="Helical" evidence="9">
    <location>
        <begin position="154"/>
        <end position="174"/>
    </location>
</feature>
<reference evidence="13" key="1">
    <citation type="submission" date="2012-12" db="EMBL/GenBank/DDBJ databases">
        <authorList>
            <person name="Hellsten U."/>
            <person name="Grimwood J."/>
            <person name="Chapman J.A."/>
            <person name="Shapiro H."/>
            <person name="Aerts A."/>
            <person name="Otillar R.P."/>
            <person name="Terry A.Y."/>
            <person name="Boore J.L."/>
            <person name="Simakov O."/>
            <person name="Marletaz F."/>
            <person name="Cho S.-J."/>
            <person name="Edsinger-Gonzales E."/>
            <person name="Havlak P."/>
            <person name="Kuo D.-H."/>
            <person name="Larsson T."/>
            <person name="Lv J."/>
            <person name="Arendt D."/>
            <person name="Savage R."/>
            <person name="Osoegawa K."/>
            <person name="de Jong P."/>
            <person name="Lindberg D.R."/>
            <person name="Seaver E.C."/>
            <person name="Weisblat D.A."/>
            <person name="Putnam N.H."/>
            <person name="Grigoriev I.V."/>
            <person name="Rokhsar D.S."/>
        </authorList>
    </citation>
    <scope>NUCLEOTIDE SEQUENCE</scope>
    <source>
        <strain evidence="13">I ESC-2004</strain>
    </source>
</reference>
<comment type="subcellular location">
    <subcellularLocation>
        <location evidence="1">Cell membrane</location>
        <topology evidence="1">Multi-pass membrane protein</topology>
    </subcellularLocation>
</comment>
<dbReference type="GO" id="GO:0005886">
    <property type="term" value="C:plasma membrane"/>
    <property type="evidence" value="ECO:0007669"/>
    <property type="project" value="UniProtKB-SubCell"/>
</dbReference>
<evidence type="ECO:0000256" key="1">
    <source>
        <dbReference type="ARBA" id="ARBA00004651"/>
    </source>
</evidence>
<keyword evidence="13" id="KW-1185">Reference proteome</keyword>
<keyword evidence="3 9" id="KW-0812">Transmembrane</keyword>
<evidence type="ECO:0000313" key="13">
    <source>
        <dbReference type="Proteomes" id="UP000014760"/>
    </source>
</evidence>
<feature type="transmembrane region" description="Helical" evidence="9">
    <location>
        <begin position="194"/>
        <end position="220"/>
    </location>
</feature>
<keyword evidence="2" id="KW-1003">Cell membrane</keyword>
<keyword evidence="6 9" id="KW-0472">Membrane</keyword>
<dbReference type="PROSITE" id="PS50262">
    <property type="entry name" value="G_PROTEIN_RECEP_F1_2"/>
    <property type="match status" value="1"/>
</dbReference>
<feature type="transmembrane region" description="Helical" evidence="9">
    <location>
        <begin position="122"/>
        <end position="142"/>
    </location>
</feature>
<dbReference type="EMBL" id="AMQN01004363">
    <property type="status" value="NOT_ANNOTATED_CDS"/>
    <property type="molecule type" value="Genomic_DNA"/>
</dbReference>
<reference evidence="12" key="3">
    <citation type="submission" date="2015-06" db="UniProtKB">
        <authorList>
            <consortium name="EnsemblMetazoa"/>
        </authorList>
    </citation>
    <scope>IDENTIFICATION</scope>
</reference>
<evidence type="ECO:0000313" key="11">
    <source>
        <dbReference type="EMBL" id="ELU16157.1"/>
    </source>
</evidence>
<evidence type="ECO:0000313" key="12">
    <source>
        <dbReference type="EnsemblMetazoa" id="CapteP228026"/>
    </source>
</evidence>
<evidence type="ECO:0000256" key="3">
    <source>
        <dbReference type="ARBA" id="ARBA00022692"/>
    </source>
</evidence>
<dbReference type="GO" id="GO:0004930">
    <property type="term" value="F:G protein-coupled receptor activity"/>
    <property type="evidence" value="ECO:0007669"/>
    <property type="project" value="UniProtKB-KW"/>
</dbReference>
<dbReference type="AlphaFoldDB" id="R7VC71"/>
<dbReference type="EnsemblMetazoa" id="CapteT228026">
    <property type="protein sequence ID" value="CapteP228026"/>
    <property type="gene ID" value="CapteG228026"/>
</dbReference>
<dbReference type="PANTHER" id="PTHR24249:SF372">
    <property type="entry name" value="G-PROTEIN COUPLED RECEPTORS FAMILY 1 PROFILE DOMAIN-CONTAINING PROTEIN"/>
    <property type="match status" value="1"/>
</dbReference>
<proteinExistence type="predicted"/>
<feature type="transmembrane region" description="Helical" evidence="9">
    <location>
        <begin position="53"/>
        <end position="73"/>
    </location>
</feature>
<feature type="transmembrane region" description="Helical" evidence="9">
    <location>
        <begin position="282"/>
        <end position="301"/>
    </location>
</feature>
<evidence type="ECO:0000256" key="6">
    <source>
        <dbReference type="ARBA" id="ARBA00023136"/>
    </source>
</evidence>
<dbReference type="STRING" id="283909.R7VC71"/>
<feature type="transmembrane region" description="Helical" evidence="9">
    <location>
        <begin position="241"/>
        <end position="262"/>
    </location>
</feature>
<dbReference type="SUPFAM" id="SSF81321">
    <property type="entry name" value="Family A G protein-coupled receptor-like"/>
    <property type="match status" value="1"/>
</dbReference>
<keyword evidence="7" id="KW-0675">Receptor</keyword>
<evidence type="ECO:0000256" key="4">
    <source>
        <dbReference type="ARBA" id="ARBA00022989"/>
    </source>
</evidence>
<dbReference type="InterPro" id="IPR017452">
    <property type="entry name" value="GPCR_Rhodpsn_7TM"/>
</dbReference>
<evidence type="ECO:0000256" key="7">
    <source>
        <dbReference type="ARBA" id="ARBA00023170"/>
    </source>
</evidence>
<dbReference type="PANTHER" id="PTHR24249">
    <property type="entry name" value="HISTAMINE RECEPTOR-RELATED G-PROTEIN COUPLED RECEPTOR"/>
    <property type="match status" value="1"/>
</dbReference>
<gene>
    <name evidence="11" type="ORF">CAPTEDRAFT_228026</name>
</gene>
<evidence type="ECO:0000256" key="2">
    <source>
        <dbReference type="ARBA" id="ARBA00022475"/>
    </source>
</evidence>